<evidence type="ECO:0000313" key="1">
    <source>
        <dbReference type="EMBL" id="CAG8680637.1"/>
    </source>
</evidence>
<dbReference type="EMBL" id="CAJVPL010010257">
    <property type="protein sequence ID" value="CAG8680637.1"/>
    <property type="molecule type" value="Genomic_DNA"/>
</dbReference>
<accession>A0A9N9EML2</accession>
<comment type="caution">
    <text evidence="1">The sequence shown here is derived from an EMBL/GenBank/DDBJ whole genome shotgun (WGS) entry which is preliminary data.</text>
</comment>
<gene>
    <name evidence="1" type="ORF">AGERDE_LOCUS12660</name>
</gene>
<proteinExistence type="predicted"/>
<feature type="non-terminal residue" evidence="1">
    <location>
        <position position="46"/>
    </location>
</feature>
<organism evidence="1 2">
    <name type="scientific">Ambispora gerdemannii</name>
    <dbReference type="NCBI Taxonomy" id="144530"/>
    <lineage>
        <taxon>Eukaryota</taxon>
        <taxon>Fungi</taxon>
        <taxon>Fungi incertae sedis</taxon>
        <taxon>Mucoromycota</taxon>
        <taxon>Glomeromycotina</taxon>
        <taxon>Glomeromycetes</taxon>
        <taxon>Archaeosporales</taxon>
        <taxon>Ambisporaceae</taxon>
        <taxon>Ambispora</taxon>
    </lineage>
</organism>
<feature type="non-terminal residue" evidence="1">
    <location>
        <position position="1"/>
    </location>
</feature>
<protein>
    <submittedName>
        <fullName evidence="1">11251_t:CDS:1</fullName>
    </submittedName>
</protein>
<dbReference type="OrthoDB" id="2390765at2759"/>
<keyword evidence="2" id="KW-1185">Reference proteome</keyword>
<name>A0A9N9EML2_9GLOM</name>
<dbReference type="Proteomes" id="UP000789831">
    <property type="component" value="Unassembled WGS sequence"/>
</dbReference>
<evidence type="ECO:0000313" key="2">
    <source>
        <dbReference type="Proteomes" id="UP000789831"/>
    </source>
</evidence>
<reference evidence="1" key="1">
    <citation type="submission" date="2021-06" db="EMBL/GenBank/DDBJ databases">
        <authorList>
            <person name="Kallberg Y."/>
            <person name="Tangrot J."/>
            <person name="Rosling A."/>
        </authorList>
    </citation>
    <scope>NUCLEOTIDE SEQUENCE</scope>
    <source>
        <strain evidence="1">MT106</strain>
    </source>
</reference>
<sequence length="46" mass="5557">HDNSWNDLILMTIAYNNEQGERRRWWGIAQKLENGMQKRIDTLLLD</sequence>
<dbReference type="AlphaFoldDB" id="A0A9N9EML2"/>